<dbReference type="Proteomes" id="UP001409291">
    <property type="component" value="Unassembled WGS sequence"/>
</dbReference>
<comment type="caution">
    <text evidence="4">The sequence shown here is derived from an EMBL/GenBank/DDBJ whole genome shotgun (WGS) entry which is preliminary data.</text>
</comment>
<accession>A0ABV0BUS5</accession>
<gene>
    <name evidence="4" type="ORF">ABE541_13725</name>
</gene>
<name>A0ABV0BUS5_9SPHI</name>
<evidence type="ECO:0000256" key="1">
    <source>
        <dbReference type="ARBA" id="ARBA00022630"/>
    </source>
</evidence>
<dbReference type="EMBL" id="JBDJNQ010000006">
    <property type="protein sequence ID" value="MEN5378319.1"/>
    <property type="molecule type" value="Genomic_DNA"/>
</dbReference>
<evidence type="ECO:0000256" key="2">
    <source>
        <dbReference type="ARBA" id="ARBA00023002"/>
    </source>
</evidence>
<proteinExistence type="predicted"/>
<reference evidence="4 5" key="1">
    <citation type="submission" date="2024-04" db="EMBL/GenBank/DDBJ databases">
        <title>WGS of bacteria from Torrens River.</title>
        <authorList>
            <person name="Wyrsch E.R."/>
            <person name="Drigo B."/>
        </authorList>
    </citation>
    <scope>NUCLEOTIDE SEQUENCE [LARGE SCALE GENOMIC DNA]</scope>
    <source>
        <strain evidence="4 5">TWI391</strain>
    </source>
</reference>
<protein>
    <submittedName>
        <fullName evidence="4">NAD(P)/FAD-dependent oxidoreductase</fullName>
    </submittedName>
</protein>
<evidence type="ECO:0000259" key="3">
    <source>
        <dbReference type="Pfam" id="PF07992"/>
    </source>
</evidence>
<keyword evidence="5" id="KW-1185">Reference proteome</keyword>
<keyword evidence="1" id="KW-0285">Flavoprotein</keyword>
<dbReference type="InterPro" id="IPR036188">
    <property type="entry name" value="FAD/NAD-bd_sf"/>
</dbReference>
<dbReference type="InterPro" id="IPR023753">
    <property type="entry name" value="FAD/NAD-binding_dom"/>
</dbReference>
<keyword evidence="2" id="KW-0560">Oxidoreductase</keyword>
<feature type="domain" description="FAD/NAD(P)-binding" evidence="3">
    <location>
        <begin position="7"/>
        <end position="286"/>
    </location>
</feature>
<dbReference type="PRINTS" id="PR00469">
    <property type="entry name" value="PNDRDTASEII"/>
</dbReference>
<dbReference type="SUPFAM" id="SSF51905">
    <property type="entry name" value="FAD/NAD(P)-binding domain"/>
    <property type="match status" value="1"/>
</dbReference>
<dbReference type="RefSeq" id="WP_132770875.1">
    <property type="nucleotide sequence ID" value="NZ_JAOQNK010000001.1"/>
</dbReference>
<dbReference type="PANTHER" id="PTHR48105">
    <property type="entry name" value="THIOREDOXIN REDUCTASE 1-RELATED-RELATED"/>
    <property type="match status" value="1"/>
</dbReference>
<organism evidence="4 5">
    <name type="scientific">Sphingobacterium kitahiroshimense</name>
    <dbReference type="NCBI Taxonomy" id="470446"/>
    <lineage>
        <taxon>Bacteria</taxon>
        <taxon>Pseudomonadati</taxon>
        <taxon>Bacteroidota</taxon>
        <taxon>Sphingobacteriia</taxon>
        <taxon>Sphingobacteriales</taxon>
        <taxon>Sphingobacteriaceae</taxon>
        <taxon>Sphingobacterium</taxon>
    </lineage>
</organism>
<evidence type="ECO:0000313" key="5">
    <source>
        <dbReference type="Proteomes" id="UP001409291"/>
    </source>
</evidence>
<sequence>MKENRIYDVIIIGGSYAGLSAAMALGRSLRDVLVIDSGIPCNRQTPHSHNFLTQDGKTPLEIATIAKQQVEQYESIIFENGVVTDGRFASEGFEICTEEGNIYIGRKLIFATGVKDIFPDIKGFSACWGISVIHCPYCHGYEFKHQKTGIIGKGDKAIHLSSLVHNLTDQLQVLTRGEANFEEEQKDKLAKNQIGIIETEIVEIVHKDGYVKQLVFDDGRTESFDAVYAPVPFVQHLDLPVNLGCELTEAGHIKVDSFQKTNIPGVFACGDSTTMMRSVASAVSTGNTAGAMVNMELTQEEF</sequence>
<evidence type="ECO:0000313" key="4">
    <source>
        <dbReference type="EMBL" id="MEN5378319.1"/>
    </source>
</evidence>
<dbReference type="Pfam" id="PF07992">
    <property type="entry name" value="Pyr_redox_2"/>
    <property type="match status" value="1"/>
</dbReference>
<dbReference type="InterPro" id="IPR050097">
    <property type="entry name" value="Ferredoxin-NADP_redctase_2"/>
</dbReference>
<dbReference type="Gene3D" id="3.50.50.60">
    <property type="entry name" value="FAD/NAD(P)-binding domain"/>
    <property type="match status" value="2"/>
</dbReference>
<dbReference type="PRINTS" id="PR00368">
    <property type="entry name" value="FADPNR"/>
</dbReference>